<name>A0ABD2PBR8_9CUCU</name>
<protein>
    <submittedName>
        <fullName evidence="1">Uncharacterized protein</fullName>
    </submittedName>
</protein>
<dbReference type="Proteomes" id="UP001516400">
    <property type="component" value="Unassembled WGS sequence"/>
</dbReference>
<organism evidence="1 2">
    <name type="scientific">Cryptolaemus montrouzieri</name>
    <dbReference type="NCBI Taxonomy" id="559131"/>
    <lineage>
        <taxon>Eukaryota</taxon>
        <taxon>Metazoa</taxon>
        <taxon>Ecdysozoa</taxon>
        <taxon>Arthropoda</taxon>
        <taxon>Hexapoda</taxon>
        <taxon>Insecta</taxon>
        <taxon>Pterygota</taxon>
        <taxon>Neoptera</taxon>
        <taxon>Endopterygota</taxon>
        <taxon>Coleoptera</taxon>
        <taxon>Polyphaga</taxon>
        <taxon>Cucujiformia</taxon>
        <taxon>Coccinelloidea</taxon>
        <taxon>Coccinellidae</taxon>
        <taxon>Scymninae</taxon>
        <taxon>Scymnini</taxon>
        <taxon>Cryptolaemus</taxon>
    </lineage>
</organism>
<dbReference type="AlphaFoldDB" id="A0ABD2PBR8"/>
<dbReference type="EMBL" id="JABFTP020000185">
    <property type="protein sequence ID" value="KAL3288111.1"/>
    <property type="molecule type" value="Genomic_DNA"/>
</dbReference>
<proteinExistence type="predicted"/>
<gene>
    <name evidence="1" type="ORF">HHI36_002561</name>
</gene>
<evidence type="ECO:0000313" key="2">
    <source>
        <dbReference type="Proteomes" id="UP001516400"/>
    </source>
</evidence>
<reference evidence="1 2" key="1">
    <citation type="journal article" date="2021" name="BMC Biol.">
        <title>Horizontally acquired antibacterial genes associated with adaptive radiation of ladybird beetles.</title>
        <authorList>
            <person name="Li H.S."/>
            <person name="Tang X.F."/>
            <person name="Huang Y.H."/>
            <person name="Xu Z.Y."/>
            <person name="Chen M.L."/>
            <person name="Du X.Y."/>
            <person name="Qiu B.Y."/>
            <person name="Chen P.T."/>
            <person name="Zhang W."/>
            <person name="Slipinski A."/>
            <person name="Escalona H.E."/>
            <person name="Waterhouse R.M."/>
            <person name="Zwick A."/>
            <person name="Pang H."/>
        </authorList>
    </citation>
    <scope>NUCLEOTIDE SEQUENCE [LARGE SCALE GENOMIC DNA]</scope>
    <source>
        <strain evidence="1">SYSU2018</strain>
    </source>
</reference>
<comment type="caution">
    <text evidence="1">The sequence shown here is derived from an EMBL/GenBank/DDBJ whole genome shotgun (WGS) entry which is preliminary data.</text>
</comment>
<keyword evidence="2" id="KW-1185">Reference proteome</keyword>
<evidence type="ECO:0000313" key="1">
    <source>
        <dbReference type="EMBL" id="KAL3288111.1"/>
    </source>
</evidence>
<accession>A0ABD2PBR8</accession>
<sequence>MTGQKRLVVLLSDLKHSLLPGEELYYGRLCFCDLCEHGEHTISNSIGISKKKMIKKRISNVGSSRHSREKNLLEKMVIIKNYFRLKGKNSEMPSK</sequence>